<sequence length="91" mass="10138">MRNLPVSFSSSYLPAFFCESHVTPLSRVGNKSPAAVRPPKASATDQILLPAGFCQAIIFEAILILITSFLHIAPIILQQWEWREVLRQSSN</sequence>
<keyword evidence="1" id="KW-0472">Membrane</keyword>
<keyword evidence="1" id="KW-1133">Transmembrane helix</keyword>
<dbReference type="VEuPathDB" id="FungiDB:I7I53_12142"/>
<keyword evidence="1" id="KW-0812">Transmembrane</keyword>
<dbReference type="Proteomes" id="UP000663419">
    <property type="component" value="Chromosome 6"/>
</dbReference>
<protein>
    <submittedName>
        <fullName evidence="2">Uncharacterized protein</fullName>
    </submittedName>
</protein>
<evidence type="ECO:0000313" key="3">
    <source>
        <dbReference type="Proteomes" id="UP000663419"/>
    </source>
</evidence>
<evidence type="ECO:0000256" key="1">
    <source>
        <dbReference type="SAM" id="Phobius"/>
    </source>
</evidence>
<reference evidence="2" key="1">
    <citation type="submission" date="2021-01" db="EMBL/GenBank/DDBJ databases">
        <title>Chromosome-level genome assembly of a human fungal pathogen reveals clustering of transcriptionally co-regulated genes.</title>
        <authorList>
            <person name="Voorhies M."/>
            <person name="Cohen S."/>
            <person name="Shea T.P."/>
            <person name="Petrus S."/>
            <person name="Munoz J.F."/>
            <person name="Poplawski S."/>
            <person name="Goldman W.E."/>
            <person name="Michael T."/>
            <person name="Cuomo C.A."/>
            <person name="Sil A."/>
            <person name="Beyhan S."/>
        </authorList>
    </citation>
    <scope>NUCLEOTIDE SEQUENCE</scope>
    <source>
        <strain evidence="2">H88</strain>
    </source>
</reference>
<evidence type="ECO:0000313" key="2">
    <source>
        <dbReference type="EMBL" id="QSS57838.1"/>
    </source>
</evidence>
<proteinExistence type="predicted"/>
<name>A0A8A1LUG3_AJEC8</name>
<dbReference type="AlphaFoldDB" id="A0A8A1LUG3"/>
<accession>A0A8A1LUG3</accession>
<feature type="transmembrane region" description="Helical" evidence="1">
    <location>
        <begin position="47"/>
        <end position="77"/>
    </location>
</feature>
<gene>
    <name evidence="2" type="ORF">I7I53_12142</name>
</gene>
<dbReference type="EMBL" id="CP069107">
    <property type="protein sequence ID" value="QSS57838.1"/>
    <property type="molecule type" value="Genomic_DNA"/>
</dbReference>
<organism evidence="2 3">
    <name type="scientific">Ajellomyces capsulatus (strain H88)</name>
    <name type="common">Darling's disease fungus</name>
    <name type="synonym">Histoplasma capsulatum</name>
    <dbReference type="NCBI Taxonomy" id="544711"/>
    <lineage>
        <taxon>Eukaryota</taxon>
        <taxon>Fungi</taxon>
        <taxon>Dikarya</taxon>
        <taxon>Ascomycota</taxon>
        <taxon>Pezizomycotina</taxon>
        <taxon>Eurotiomycetes</taxon>
        <taxon>Eurotiomycetidae</taxon>
        <taxon>Onygenales</taxon>
        <taxon>Ajellomycetaceae</taxon>
        <taxon>Histoplasma</taxon>
    </lineage>
</organism>